<protein>
    <submittedName>
        <fullName evidence="1">Uncharacterized protein</fullName>
    </submittedName>
</protein>
<dbReference type="OrthoDB" id="3227562at2759"/>
<gene>
    <name evidence="1" type="ORF">BDN71DRAFT_783186</name>
</gene>
<name>A0A9P6D7R8_PLEER</name>
<evidence type="ECO:0000313" key="2">
    <source>
        <dbReference type="Proteomes" id="UP000807025"/>
    </source>
</evidence>
<dbReference type="AlphaFoldDB" id="A0A9P6D7R8"/>
<keyword evidence="2" id="KW-1185">Reference proteome</keyword>
<proteinExistence type="predicted"/>
<organism evidence="1 2">
    <name type="scientific">Pleurotus eryngii</name>
    <name type="common">Boletus of the steppes</name>
    <dbReference type="NCBI Taxonomy" id="5323"/>
    <lineage>
        <taxon>Eukaryota</taxon>
        <taxon>Fungi</taxon>
        <taxon>Dikarya</taxon>
        <taxon>Basidiomycota</taxon>
        <taxon>Agaricomycotina</taxon>
        <taxon>Agaricomycetes</taxon>
        <taxon>Agaricomycetidae</taxon>
        <taxon>Agaricales</taxon>
        <taxon>Pleurotineae</taxon>
        <taxon>Pleurotaceae</taxon>
        <taxon>Pleurotus</taxon>
    </lineage>
</organism>
<sequence length="211" mass="23639">MDEGMDVDRGLDLATVPPEIPIRTTISSSIAENLVAPMPPTSSPRDNFRDIQVKVHIRRPERDSWVYLGRGVVTQEVSGHSSRVVVRGSTGKVIAIFSEGSDLQAEKRGNFVVVGCVEGSRVVSWSLNALNNAETLRLLASIELACYKCKQAIADPRLHNKARRRVERVIKDDRRRRHRRRKEQEAMIDAFAKQTLSTELPIDDVPPPPPE</sequence>
<reference evidence="1" key="1">
    <citation type="submission" date="2020-11" db="EMBL/GenBank/DDBJ databases">
        <authorList>
            <consortium name="DOE Joint Genome Institute"/>
            <person name="Ahrendt S."/>
            <person name="Riley R."/>
            <person name="Andreopoulos W."/>
            <person name="Labutti K."/>
            <person name="Pangilinan J."/>
            <person name="Ruiz-Duenas F.J."/>
            <person name="Barrasa J.M."/>
            <person name="Sanchez-Garcia M."/>
            <person name="Camarero S."/>
            <person name="Miyauchi S."/>
            <person name="Serrano A."/>
            <person name="Linde D."/>
            <person name="Babiker R."/>
            <person name="Drula E."/>
            <person name="Ayuso-Fernandez I."/>
            <person name="Pacheco R."/>
            <person name="Padilla G."/>
            <person name="Ferreira P."/>
            <person name="Barriuso J."/>
            <person name="Kellner H."/>
            <person name="Castanera R."/>
            <person name="Alfaro M."/>
            <person name="Ramirez L."/>
            <person name="Pisabarro A.G."/>
            <person name="Kuo A."/>
            <person name="Tritt A."/>
            <person name="Lipzen A."/>
            <person name="He G."/>
            <person name="Yan M."/>
            <person name="Ng V."/>
            <person name="Cullen D."/>
            <person name="Martin F."/>
            <person name="Rosso M.-N."/>
            <person name="Henrissat B."/>
            <person name="Hibbett D."/>
            <person name="Martinez A.T."/>
            <person name="Grigoriev I.V."/>
        </authorList>
    </citation>
    <scope>NUCLEOTIDE SEQUENCE</scope>
    <source>
        <strain evidence="1">ATCC 90797</strain>
    </source>
</reference>
<accession>A0A9P6D7R8</accession>
<comment type="caution">
    <text evidence="1">The sequence shown here is derived from an EMBL/GenBank/DDBJ whole genome shotgun (WGS) entry which is preliminary data.</text>
</comment>
<evidence type="ECO:0000313" key="1">
    <source>
        <dbReference type="EMBL" id="KAF9496131.1"/>
    </source>
</evidence>
<dbReference type="Proteomes" id="UP000807025">
    <property type="component" value="Unassembled WGS sequence"/>
</dbReference>
<dbReference type="EMBL" id="MU154555">
    <property type="protein sequence ID" value="KAF9496131.1"/>
    <property type="molecule type" value="Genomic_DNA"/>
</dbReference>